<keyword evidence="1 7" id="KW-0444">Lipid biosynthesis</keyword>
<gene>
    <name evidence="7 9" type="primary">lpxD</name>
    <name evidence="9" type="ORF">GCM10010964_08600</name>
</gene>
<keyword evidence="4 7" id="KW-0677">Repeat</keyword>
<dbReference type="Proteomes" id="UP000597507">
    <property type="component" value="Unassembled WGS sequence"/>
</dbReference>
<evidence type="ECO:0000256" key="4">
    <source>
        <dbReference type="ARBA" id="ARBA00022737"/>
    </source>
</evidence>
<dbReference type="GO" id="GO:0016020">
    <property type="term" value="C:membrane"/>
    <property type="evidence" value="ECO:0007669"/>
    <property type="project" value="GOC"/>
</dbReference>
<name>A0A8J3EBF3_9PROT</name>
<dbReference type="PANTHER" id="PTHR43378:SF2">
    <property type="entry name" value="UDP-3-O-ACYLGLUCOSAMINE N-ACYLTRANSFERASE 1, MITOCHONDRIAL-RELATED"/>
    <property type="match status" value="1"/>
</dbReference>
<comment type="pathway">
    <text evidence="7">Bacterial outer membrane biogenesis; LPS lipid A biosynthesis.</text>
</comment>
<keyword evidence="5 7" id="KW-0443">Lipid metabolism</keyword>
<dbReference type="UniPathway" id="UPA00973"/>
<dbReference type="Gene3D" id="2.160.10.10">
    <property type="entry name" value="Hexapeptide repeat proteins"/>
    <property type="match status" value="1"/>
</dbReference>
<dbReference type="NCBIfam" id="NF002060">
    <property type="entry name" value="PRK00892.1"/>
    <property type="match status" value="1"/>
</dbReference>
<comment type="catalytic activity">
    <reaction evidence="7">
        <text>a UDP-3-O-[(3R)-3-hydroxyacyl]-alpha-D-glucosamine + a (3R)-hydroxyacyl-[ACP] = a UDP-2-N,3-O-bis[(3R)-3-hydroxyacyl]-alpha-D-glucosamine + holo-[ACP] + H(+)</text>
        <dbReference type="Rhea" id="RHEA:53836"/>
        <dbReference type="Rhea" id="RHEA-COMP:9685"/>
        <dbReference type="Rhea" id="RHEA-COMP:9945"/>
        <dbReference type="ChEBI" id="CHEBI:15378"/>
        <dbReference type="ChEBI" id="CHEBI:64479"/>
        <dbReference type="ChEBI" id="CHEBI:78827"/>
        <dbReference type="ChEBI" id="CHEBI:137740"/>
        <dbReference type="ChEBI" id="CHEBI:137748"/>
        <dbReference type="EC" id="2.3.1.191"/>
    </reaction>
</comment>
<feature type="active site" description="Proton acceptor" evidence="7">
    <location>
        <position position="254"/>
    </location>
</feature>
<sequence length="356" mass="35538">MPADPRFFLRAGPFSLAAVVEAAGGTVRGAPADPARLFVGVAPLQSAGPDEVSFLDNRRYAEALRATRAGAVILHPDMADRVPAGTIAIAAAAPYLGYARVAAMFHPEPPPRPGIHPTAVVAADAEIGEGCEIGPYAVVGAGARIGPGSVIGPHAVVGPGVVLGAGCRIHAHASISHCLAGDRVVLHPGARVGNEGFGFATTAAGEHVTMPQLGRVILGEGVEIGANSTVDRGSGHDTVLGPGTRLDNLVQIGHNVRTGRGCVIVAQAGVSGSTTLGDFVVVAAQAGLVGHLSIGSRARVGAQAGVINDVPPGADVLGSPAWPVREFWRAVARLRRLAGGGDGKAAAGTGGGEEAG</sequence>
<dbReference type="PANTHER" id="PTHR43378">
    <property type="entry name" value="UDP-3-O-ACYLGLUCOSAMINE N-ACYLTRANSFERASE"/>
    <property type="match status" value="1"/>
</dbReference>
<dbReference type="RefSeq" id="WP_188898765.1">
    <property type="nucleotide sequence ID" value="NZ_BMKS01000002.1"/>
</dbReference>
<dbReference type="PROSITE" id="PS00101">
    <property type="entry name" value="HEXAPEP_TRANSFERASES"/>
    <property type="match status" value="2"/>
</dbReference>
<comment type="function">
    <text evidence="7">Catalyzes the N-acylation of UDP-3-O-acylglucosamine using 3-hydroxyacyl-ACP as the acyl donor. Is involved in the biosynthesis of lipid A, a phosphorylated glycolipid that anchors the lipopolysaccharide to the outer membrane of the cell.</text>
</comment>
<dbReference type="Gene3D" id="3.40.1390.10">
    <property type="entry name" value="MurE/MurF, N-terminal domain"/>
    <property type="match status" value="1"/>
</dbReference>
<feature type="domain" description="UDP-3-O-[3-hydroxymyristoyl] glucosamine N-acyltransferase non-repeat region" evidence="8">
    <location>
        <begin position="40"/>
        <end position="103"/>
    </location>
</feature>
<dbReference type="EMBL" id="BMKS01000002">
    <property type="protein sequence ID" value="GGG22741.1"/>
    <property type="molecule type" value="Genomic_DNA"/>
</dbReference>
<dbReference type="EC" id="2.3.1.191" evidence="7"/>
<evidence type="ECO:0000313" key="10">
    <source>
        <dbReference type="Proteomes" id="UP000597507"/>
    </source>
</evidence>
<dbReference type="AlphaFoldDB" id="A0A8J3EBF3"/>
<dbReference type="InterPro" id="IPR020573">
    <property type="entry name" value="UDP_GlcNAc_AcTrfase_non-rep"/>
</dbReference>
<dbReference type="GO" id="GO:0016410">
    <property type="term" value="F:N-acyltransferase activity"/>
    <property type="evidence" value="ECO:0007669"/>
    <property type="project" value="InterPro"/>
</dbReference>
<dbReference type="InterPro" id="IPR001451">
    <property type="entry name" value="Hexapep"/>
</dbReference>
<keyword evidence="10" id="KW-1185">Reference proteome</keyword>
<evidence type="ECO:0000256" key="7">
    <source>
        <dbReference type="HAMAP-Rule" id="MF_00523"/>
    </source>
</evidence>
<dbReference type="CDD" id="cd03352">
    <property type="entry name" value="LbH_LpxD"/>
    <property type="match status" value="1"/>
</dbReference>
<evidence type="ECO:0000259" key="8">
    <source>
        <dbReference type="Pfam" id="PF04613"/>
    </source>
</evidence>
<keyword evidence="6 7" id="KW-0012">Acyltransferase</keyword>
<accession>A0A8J3EBF3</accession>
<dbReference type="HAMAP" id="MF_00523">
    <property type="entry name" value="LpxD"/>
    <property type="match status" value="1"/>
</dbReference>
<evidence type="ECO:0000256" key="6">
    <source>
        <dbReference type="ARBA" id="ARBA00023315"/>
    </source>
</evidence>
<comment type="subunit">
    <text evidence="7">Homotrimer.</text>
</comment>
<evidence type="ECO:0000256" key="3">
    <source>
        <dbReference type="ARBA" id="ARBA00022679"/>
    </source>
</evidence>
<protein>
    <recommendedName>
        <fullName evidence="7">UDP-3-O-acylglucosamine N-acyltransferase</fullName>
        <ecNumber evidence="7">2.3.1.191</ecNumber>
    </recommendedName>
</protein>
<reference evidence="9 10" key="1">
    <citation type="journal article" date="2014" name="Int. J. Syst. Evol. Microbiol.">
        <title>Complete genome sequence of Corynebacterium casei LMG S-19264T (=DSM 44701T), isolated from a smear-ripened cheese.</title>
        <authorList>
            <consortium name="US DOE Joint Genome Institute (JGI-PGF)"/>
            <person name="Walter F."/>
            <person name="Albersmeier A."/>
            <person name="Kalinowski J."/>
            <person name="Ruckert C."/>
        </authorList>
    </citation>
    <scope>NUCLEOTIDE SEQUENCE [LARGE SCALE GENOMIC DNA]</scope>
    <source>
        <strain evidence="9 10">CGMCC 1.16330</strain>
    </source>
</reference>
<dbReference type="InterPro" id="IPR011004">
    <property type="entry name" value="Trimer_LpxA-like_sf"/>
</dbReference>
<evidence type="ECO:0000256" key="2">
    <source>
        <dbReference type="ARBA" id="ARBA00022556"/>
    </source>
</evidence>
<proteinExistence type="inferred from homology"/>
<dbReference type="NCBIfam" id="TIGR01853">
    <property type="entry name" value="lipid_A_lpxD"/>
    <property type="match status" value="1"/>
</dbReference>
<comment type="caution">
    <text evidence="9">The sequence shown here is derived from an EMBL/GenBank/DDBJ whole genome shotgun (WGS) entry which is preliminary data.</text>
</comment>
<evidence type="ECO:0000256" key="5">
    <source>
        <dbReference type="ARBA" id="ARBA00023098"/>
    </source>
</evidence>
<dbReference type="GO" id="GO:0009245">
    <property type="term" value="P:lipid A biosynthetic process"/>
    <property type="evidence" value="ECO:0007669"/>
    <property type="project" value="UniProtKB-UniRule"/>
</dbReference>
<evidence type="ECO:0000313" key="9">
    <source>
        <dbReference type="EMBL" id="GGG22741.1"/>
    </source>
</evidence>
<keyword evidence="2 7" id="KW-0441">Lipid A biosynthesis</keyword>
<keyword evidence="3 7" id="KW-0808">Transferase</keyword>
<dbReference type="InterPro" id="IPR007691">
    <property type="entry name" value="LpxD"/>
</dbReference>
<dbReference type="SUPFAM" id="SSF51161">
    <property type="entry name" value="Trimeric LpxA-like enzymes"/>
    <property type="match status" value="1"/>
</dbReference>
<evidence type="ECO:0000256" key="1">
    <source>
        <dbReference type="ARBA" id="ARBA00022516"/>
    </source>
</evidence>
<comment type="similarity">
    <text evidence="7">Belongs to the transferase hexapeptide repeat family. LpxD subfamily.</text>
</comment>
<dbReference type="Pfam" id="PF04613">
    <property type="entry name" value="LpxD"/>
    <property type="match status" value="1"/>
</dbReference>
<organism evidence="9 10">
    <name type="scientific">Caldovatus sediminis</name>
    <dbReference type="NCBI Taxonomy" id="2041189"/>
    <lineage>
        <taxon>Bacteria</taxon>
        <taxon>Pseudomonadati</taxon>
        <taxon>Pseudomonadota</taxon>
        <taxon>Alphaproteobacteria</taxon>
        <taxon>Acetobacterales</taxon>
        <taxon>Roseomonadaceae</taxon>
        <taxon>Caldovatus</taxon>
    </lineage>
</organism>
<dbReference type="GO" id="GO:0103118">
    <property type="term" value="F:UDP-3-O-[(3R)-3-hydroxyacyl]-glucosamine N-acyltransferase activity"/>
    <property type="evidence" value="ECO:0007669"/>
    <property type="project" value="UniProtKB-EC"/>
</dbReference>
<dbReference type="Pfam" id="PF00132">
    <property type="entry name" value="Hexapep"/>
    <property type="match status" value="1"/>
</dbReference>
<dbReference type="InterPro" id="IPR018357">
    <property type="entry name" value="Hexapep_transf_CS"/>
</dbReference>